<evidence type="ECO:0000256" key="1">
    <source>
        <dbReference type="SAM" id="MobiDB-lite"/>
    </source>
</evidence>
<evidence type="ECO:0000313" key="3">
    <source>
        <dbReference type="Proteomes" id="UP000631114"/>
    </source>
</evidence>
<dbReference type="AlphaFoldDB" id="A0A835I7Q1"/>
<name>A0A835I7Q1_9MAGN</name>
<gene>
    <name evidence="2" type="ORF">IFM89_038187</name>
</gene>
<feature type="region of interest" description="Disordered" evidence="1">
    <location>
        <begin position="86"/>
        <end position="110"/>
    </location>
</feature>
<dbReference type="Gene3D" id="6.10.250.440">
    <property type="match status" value="1"/>
</dbReference>
<keyword evidence="3" id="KW-1185">Reference proteome</keyword>
<dbReference type="Proteomes" id="UP000631114">
    <property type="component" value="Unassembled WGS sequence"/>
</dbReference>
<proteinExistence type="predicted"/>
<reference evidence="2 3" key="1">
    <citation type="submission" date="2020-10" db="EMBL/GenBank/DDBJ databases">
        <title>The Coptis chinensis genome and diversification of protoberbering-type alkaloids.</title>
        <authorList>
            <person name="Wang B."/>
            <person name="Shu S."/>
            <person name="Song C."/>
            <person name="Liu Y."/>
        </authorList>
    </citation>
    <scope>NUCLEOTIDE SEQUENCE [LARGE SCALE GENOMIC DNA]</scope>
    <source>
        <strain evidence="2">HL-2020</strain>
        <tissue evidence="2">Leaf</tissue>
    </source>
</reference>
<dbReference type="OrthoDB" id="10266568at2759"/>
<comment type="caution">
    <text evidence="2">The sequence shown here is derived from an EMBL/GenBank/DDBJ whole genome shotgun (WGS) entry which is preliminary data.</text>
</comment>
<protein>
    <submittedName>
        <fullName evidence="2">Uncharacterized protein</fullName>
    </submittedName>
</protein>
<evidence type="ECO:0000313" key="2">
    <source>
        <dbReference type="EMBL" id="KAF9612119.1"/>
    </source>
</evidence>
<organism evidence="2 3">
    <name type="scientific">Coptis chinensis</name>
    <dbReference type="NCBI Taxonomy" id="261450"/>
    <lineage>
        <taxon>Eukaryota</taxon>
        <taxon>Viridiplantae</taxon>
        <taxon>Streptophyta</taxon>
        <taxon>Embryophyta</taxon>
        <taxon>Tracheophyta</taxon>
        <taxon>Spermatophyta</taxon>
        <taxon>Magnoliopsida</taxon>
        <taxon>Ranunculales</taxon>
        <taxon>Ranunculaceae</taxon>
        <taxon>Coptidoideae</taxon>
        <taxon>Coptis</taxon>
    </lineage>
</organism>
<dbReference type="EMBL" id="JADFTS010000004">
    <property type="protein sequence ID" value="KAF9612119.1"/>
    <property type="molecule type" value="Genomic_DNA"/>
</dbReference>
<accession>A0A835I7Q1</accession>
<sequence length="110" mass="12222">MQQVVDDYGLEVSVGLSQAASHAIAAESKSNEKCVLFVDPISLITKNVVTGTELFDLRKELGITEEWLYILTKVEEDKLLWHTFDPLSKSGNGCHPSAPQQLRERSLGSY</sequence>